<keyword evidence="2" id="KW-0802">TPR repeat</keyword>
<dbReference type="InterPro" id="IPR019734">
    <property type="entry name" value="TPR_rpt"/>
</dbReference>
<name>A0A1V9EZ41_9BACT</name>
<evidence type="ECO:0000313" key="5">
    <source>
        <dbReference type="Proteomes" id="UP000192276"/>
    </source>
</evidence>
<feature type="signal peptide" evidence="3">
    <location>
        <begin position="1"/>
        <end position="20"/>
    </location>
</feature>
<protein>
    <submittedName>
        <fullName evidence="4">Uncharacterized protein</fullName>
    </submittedName>
</protein>
<dbReference type="Pfam" id="PF13431">
    <property type="entry name" value="TPR_17"/>
    <property type="match status" value="1"/>
</dbReference>
<dbReference type="OrthoDB" id="1523318at2"/>
<dbReference type="SUPFAM" id="SSF48452">
    <property type="entry name" value="TPR-like"/>
    <property type="match status" value="1"/>
</dbReference>
<feature type="chain" id="PRO_5012619039" evidence="3">
    <location>
        <begin position="21"/>
        <end position="275"/>
    </location>
</feature>
<evidence type="ECO:0000313" key="4">
    <source>
        <dbReference type="EMBL" id="OQP51214.1"/>
    </source>
</evidence>
<dbReference type="Gene3D" id="1.25.40.10">
    <property type="entry name" value="Tetratricopeptide repeat domain"/>
    <property type="match status" value="1"/>
</dbReference>
<dbReference type="Pfam" id="PF13181">
    <property type="entry name" value="TPR_8"/>
    <property type="match status" value="2"/>
</dbReference>
<evidence type="ECO:0000256" key="3">
    <source>
        <dbReference type="SAM" id="SignalP"/>
    </source>
</evidence>
<dbReference type="RefSeq" id="WP_081169983.1">
    <property type="nucleotide sequence ID" value="NZ_LWBP01000219.1"/>
</dbReference>
<keyword evidence="1" id="KW-0677">Repeat</keyword>
<dbReference type="InterPro" id="IPR051685">
    <property type="entry name" value="Ycf3/AcsC/BcsC/TPR_MFPF"/>
</dbReference>
<evidence type="ECO:0000256" key="2">
    <source>
        <dbReference type="ARBA" id="ARBA00022803"/>
    </source>
</evidence>
<gene>
    <name evidence="4" type="ORF">A4R26_29825</name>
</gene>
<dbReference type="SMART" id="SM00028">
    <property type="entry name" value="TPR"/>
    <property type="match status" value="5"/>
</dbReference>
<dbReference type="STRING" id="550983.A4R26_29825"/>
<accession>A0A1V9EZ41</accession>
<dbReference type="PANTHER" id="PTHR44943">
    <property type="entry name" value="CELLULOSE SYNTHASE OPERON PROTEIN C"/>
    <property type="match status" value="1"/>
</dbReference>
<comment type="caution">
    <text evidence="4">The sequence shown here is derived from an EMBL/GenBank/DDBJ whole genome shotgun (WGS) entry which is preliminary data.</text>
</comment>
<dbReference type="InterPro" id="IPR011990">
    <property type="entry name" value="TPR-like_helical_dom_sf"/>
</dbReference>
<dbReference type="PANTHER" id="PTHR44943:SF4">
    <property type="entry name" value="TPR REPEAT-CONTAINING PROTEIN MJ0798"/>
    <property type="match status" value="1"/>
</dbReference>
<proteinExistence type="predicted"/>
<dbReference type="EMBL" id="LWBP01000219">
    <property type="protein sequence ID" value="OQP51214.1"/>
    <property type="molecule type" value="Genomic_DNA"/>
</dbReference>
<sequence>MNKLLLLLIYFSLTIFSAVGQNEQIAQIQDLIDQEQYDKGLEIIDKVISKHPTNILFYYKAVCEQQKNLLKPAAVSASSALKTTITTDTLYERILFLRSFCYAHSGELDLAIADNETLLKQFPNDIHYLLNMSFLYGENRQFEDCMKVLRKALTIDSSKISIFTNLSYYSTQSGKYEDAIKYSEKGLSLTKDSVWVASLLNSLGFAQAKTISVEKGLQTIRQAISYQPNNPYAFFNLGLIYLSKKEIEEACKNFNIARQLGGINMTEEYIKAYCK</sequence>
<dbReference type="AlphaFoldDB" id="A0A1V9EZ41"/>
<evidence type="ECO:0000256" key="1">
    <source>
        <dbReference type="ARBA" id="ARBA00022737"/>
    </source>
</evidence>
<reference evidence="5" key="1">
    <citation type="submission" date="2016-04" db="EMBL/GenBank/DDBJ databases">
        <authorList>
            <person name="Chen L."/>
            <person name="Zhuang W."/>
            <person name="Wang G."/>
        </authorList>
    </citation>
    <scope>NUCLEOTIDE SEQUENCE [LARGE SCALE GENOMIC DNA]</scope>
    <source>
        <strain evidence="5">208</strain>
    </source>
</reference>
<keyword evidence="5" id="KW-1185">Reference proteome</keyword>
<keyword evidence="3" id="KW-0732">Signal</keyword>
<dbReference type="Proteomes" id="UP000192276">
    <property type="component" value="Unassembled WGS sequence"/>
</dbReference>
<organism evidence="4 5">
    <name type="scientific">Niastella populi</name>
    <dbReference type="NCBI Taxonomy" id="550983"/>
    <lineage>
        <taxon>Bacteria</taxon>
        <taxon>Pseudomonadati</taxon>
        <taxon>Bacteroidota</taxon>
        <taxon>Chitinophagia</taxon>
        <taxon>Chitinophagales</taxon>
        <taxon>Chitinophagaceae</taxon>
        <taxon>Niastella</taxon>
    </lineage>
</organism>